<dbReference type="NCBIfam" id="TIGR00302">
    <property type="entry name" value="phosphoribosylformylglycinamidine synthase subunit PurS"/>
    <property type="match status" value="1"/>
</dbReference>
<sequence length="80" mass="8897">VKVIVYVSPKTTVLDPQGAAVEHAMKSLGHESARSVRIGKTVTFEMDGEDTEAFREELDQLCDGLLSNPIIEDFRYEIEA</sequence>
<dbReference type="HAMAP" id="MF_01926">
    <property type="entry name" value="PurS"/>
    <property type="match status" value="1"/>
</dbReference>
<dbReference type="Gene3D" id="3.30.1280.10">
    <property type="entry name" value="Phosphoribosylformylglycinamidine synthase subunit PurS"/>
    <property type="match status" value="1"/>
</dbReference>
<keyword evidence="3" id="KW-0547">Nucleotide-binding</keyword>
<reference evidence="6" key="1">
    <citation type="submission" date="2018-05" db="EMBL/GenBank/DDBJ databases">
        <authorList>
            <person name="Lanie J.A."/>
            <person name="Ng W.-L."/>
            <person name="Kazmierczak K.M."/>
            <person name="Andrzejewski T.M."/>
            <person name="Davidsen T.M."/>
            <person name="Wayne K.J."/>
            <person name="Tettelin H."/>
            <person name="Glass J.I."/>
            <person name="Rusch D."/>
            <person name="Podicherti R."/>
            <person name="Tsui H.-C.T."/>
            <person name="Winkler M.E."/>
        </authorList>
    </citation>
    <scope>NUCLEOTIDE SEQUENCE</scope>
</reference>
<dbReference type="PANTHER" id="PTHR34696">
    <property type="entry name" value="PHOSPHORIBOSYLFORMYLGLYCINAMIDINE SYNTHASE SUBUNIT PURS"/>
    <property type="match status" value="1"/>
</dbReference>
<evidence type="ECO:0000256" key="2">
    <source>
        <dbReference type="ARBA" id="ARBA00022598"/>
    </source>
</evidence>
<protein>
    <recommendedName>
        <fullName evidence="7">Phosphoribosylformylglycinamidine synthase subunit PurS</fullName>
    </recommendedName>
</protein>
<proteinExistence type="inferred from homology"/>
<organism evidence="6">
    <name type="scientific">marine metagenome</name>
    <dbReference type="NCBI Taxonomy" id="408172"/>
    <lineage>
        <taxon>unclassified sequences</taxon>
        <taxon>metagenomes</taxon>
        <taxon>ecological metagenomes</taxon>
    </lineage>
</organism>
<dbReference type="AlphaFoldDB" id="A0A382L6N3"/>
<evidence type="ECO:0000256" key="4">
    <source>
        <dbReference type="ARBA" id="ARBA00022755"/>
    </source>
</evidence>
<dbReference type="Pfam" id="PF02700">
    <property type="entry name" value="PurS"/>
    <property type="match status" value="1"/>
</dbReference>
<keyword evidence="1" id="KW-0963">Cytoplasm</keyword>
<dbReference type="SUPFAM" id="SSF82697">
    <property type="entry name" value="PurS-like"/>
    <property type="match status" value="1"/>
</dbReference>
<keyword evidence="5" id="KW-0067">ATP-binding</keyword>
<evidence type="ECO:0000256" key="5">
    <source>
        <dbReference type="ARBA" id="ARBA00022840"/>
    </source>
</evidence>
<dbReference type="NCBIfam" id="NF004630">
    <property type="entry name" value="PRK05974.1"/>
    <property type="match status" value="1"/>
</dbReference>
<evidence type="ECO:0000256" key="3">
    <source>
        <dbReference type="ARBA" id="ARBA00022741"/>
    </source>
</evidence>
<accession>A0A382L6N3</accession>
<evidence type="ECO:0008006" key="7">
    <source>
        <dbReference type="Google" id="ProtNLM"/>
    </source>
</evidence>
<keyword evidence="4" id="KW-0658">Purine biosynthesis</keyword>
<evidence type="ECO:0000313" key="6">
    <source>
        <dbReference type="EMBL" id="SVC32330.1"/>
    </source>
</evidence>
<keyword evidence="2" id="KW-0436">Ligase</keyword>
<evidence type="ECO:0000256" key="1">
    <source>
        <dbReference type="ARBA" id="ARBA00022490"/>
    </source>
</evidence>
<dbReference type="InterPro" id="IPR036604">
    <property type="entry name" value="PurS-like_sf"/>
</dbReference>
<dbReference type="InterPro" id="IPR003850">
    <property type="entry name" value="PurS"/>
</dbReference>
<dbReference type="PANTHER" id="PTHR34696:SF1">
    <property type="entry name" value="PHOSPHORIBOSYLFORMYLGLYCINAMIDINE SYNTHASE SUBUNIT PURS"/>
    <property type="match status" value="1"/>
</dbReference>
<dbReference type="GO" id="GO:0005524">
    <property type="term" value="F:ATP binding"/>
    <property type="evidence" value="ECO:0007669"/>
    <property type="project" value="UniProtKB-KW"/>
</dbReference>
<dbReference type="EMBL" id="UINC01085103">
    <property type="protein sequence ID" value="SVC32330.1"/>
    <property type="molecule type" value="Genomic_DNA"/>
</dbReference>
<dbReference type="GO" id="GO:0006164">
    <property type="term" value="P:purine nucleotide biosynthetic process"/>
    <property type="evidence" value="ECO:0007669"/>
    <property type="project" value="UniProtKB-KW"/>
</dbReference>
<feature type="non-terminal residue" evidence="6">
    <location>
        <position position="1"/>
    </location>
</feature>
<gene>
    <name evidence="6" type="ORF">METZ01_LOCUS285184</name>
</gene>
<dbReference type="GO" id="GO:0016874">
    <property type="term" value="F:ligase activity"/>
    <property type="evidence" value="ECO:0007669"/>
    <property type="project" value="UniProtKB-KW"/>
</dbReference>
<name>A0A382L6N3_9ZZZZ</name>